<feature type="transmembrane region" description="Helical" evidence="6">
    <location>
        <begin position="307"/>
        <end position="325"/>
    </location>
</feature>
<dbReference type="STRING" id="234267.Acid_5778"/>
<evidence type="ECO:0000256" key="5">
    <source>
        <dbReference type="ARBA" id="ARBA00023136"/>
    </source>
</evidence>
<evidence type="ECO:0000256" key="1">
    <source>
        <dbReference type="ARBA" id="ARBA00004651"/>
    </source>
</evidence>
<feature type="transmembrane region" description="Helical" evidence="6">
    <location>
        <begin position="248"/>
        <end position="268"/>
    </location>
</feature>
<dbReference type="FunCoup" id="Q01UE5">
    <property type="interactions" value="191"/>
</dbReference>
<organism evidence="7">
    <name type="scientific">Solibacter usitatus (strain Ellin6076)</name>
    <dbReference type="NCBI Taxonomy" id="234267"/>
    <lineage>
        <taxon>Bacteria</taxon>
        <taxon>Pseudomonadati</taxon>
        <taxon>Acidobacteriota</taxon>
        <taxon>Terriglobia</taxon>
        <taxon>Bryobacterales</taxon>
        <taxon>Solibacteraceae</taxon>
        <taxon>Candidatus Solibacter</taxon>
    </lineage>
</organism>
<evidence type="ECO:0000313" key="7">
    <source>
        <dbReference type="EMBL" id="ABJ86725.1"/>
    </source>
</evidence>
<gene>
    <name evidence="7" type="ordered locus">Acid_5778</name>
</gene>
<evidence type="ECO:0000256" key="4">
    <source>
        <dbReference type="ARBA" id="ARBA00022989"/>
    </source>
</evidence>
<dbReference type="HOGENOM" id="CLU_045539_5_1_0"/>
<sequence length="367" mass="39241">MLCTRHANVCGTTLSHRCTEPTGRLRASSEVMQEGDKPVILEAGGTEVATAAGGARRYRKPLTAFRWCDVKLLLWESFDHWTIHKGPRLGASLAFYTLLSLTPLVLVIVSIAGLVFGRPAAESQILWEVEDTVGPAGRHAIQSLLEGAQHTTHGILATALGLLTLLFGASGVLLELRDALNTIWEVPAHAQNGLKSLLQLAKERLFSFALVIATGFLLVVSLIVNAWVAALGRFAAHVLPAPEGVLEVANALVSFLVITALFAAIYRIMPDTRIEWRDVALGATVTSLLFTGGKLLIGLYLGKATFASTYGAAGSIVALLVWVYYSGQIFFLGAEFTKAFADQYGCKPAAILAPTTLAATTLESQGR</sequence>
<evidence type="ECO:0000256" key="2">
    <source>
        <dbReference type="ARBA" id="ARBA00022475"/>
    </source>
</evidence>
<evidence type="ECO:0000256" key="3">
    <source>
        <dbReference type="ARBA" id="ARBA00022692"/>
    </source>
</evidence>
<dbReference type="EC" id="3.1.-.-" evidence="7"/>
<feature type="transmembrane region" description="Helical" evidence="6">
    <location>
        <begin position="154"/>
        <end position="174"/>
    </location>
</feature>
<proteinExistence type="predicted"/>
<feature type="transmembrane region" description="Helical" evidence="6">
    <location>
        <begin position="280"/>
        <end position="301"/>
    </location>
</feature>
<keyword evidence="3 6" id="KW-0812">Transmembrane</keyword>
<keyword evidence="5 6" id="KW-0472">Membrane</keyword>
<dbReference type="InParanoid" id="Q01UE5"/>
<keyword evidence="2" id="KW-1003">Cell membrane</keyword>
<keyword evidence="4 6" id="KW-1133">Transmembrane helix</keyword>
<comment type="subcellular location">
    <subcellularLocation>
        <location evidence="1">Cell membrane</location>
        <topology evidence="1">Multi-pass membrane protein</topology>
    </subcellularLocation>
</comment>
<dbReference type="PANTHER" id="PTHR30213">
    <property type="entry name" value="INNER MEMBRANE PROTEIN YHJD"/>
    <property type="match status" value="1"/>
</dbReference>
<dbReference type="KEGG" id="sus:Acid_5778"/>
<name>Q01UE5_SOLUE</name>
<dbReference type="eggNOG" id="COG1295">
    <property type="taxonomic scope" value="Bacteria"/>
</dbReference>
<dbReference type="EMBL" id="CP000473">
    <property type="protein sequence ID" value="ABJ86725.1"/>
    <property type="molecule type" value="Genomic_DNA"/>
</dbReference>
<accession>Q01UE5</accession>
<protein>
    <submittedName>
        <fullName evidence="7">tRNA-processing RNAse BN</fullName>
        <ecNumber evidence="7">3.1.-.-</ecNumber>
    </submittedName>
</protein>
<keyword evidence="7" id="KW-0378">Hydrolase</keyword>
<dbReference type="InterPro" id="IPR017039">
    <property type="entry name" value="Virul_fac_BrkB"/>
</dbReference>
<reference evidence="7" key="1">
    <citation type="submission" date="2006-10" db="EMBL/GenBank/DDBJ databases">
        <title>Complete sequence of Solibacter usitatus Ellin6076.</title>
        <authorList>
            <consortium name="US DOE Joint Genome Institute"/>
            <person name="Copeland A."/>
            <person name="Lucas S."/>
            <person name="Lapidus A."/>
            <person name="Barry K."/>
            <person name="Detter J.C."/>
            <person name="Glavina del Rio T."/>
            <person name="Hammon N."/>
            <person name="Israni S."/>
            <person name="Dalin E."/>
            <person name="Tice H."/>
            <person name="Pitluck S."/>
            <person name="Thompson L.S."/>
            <person name="Brettin T."/>
            <person name="Bruce D."/>
            <person name="Han C."/>
            <person name="Tapia R."/>
            <person name="Gilna P."/>
            <person name="Schmutz J."/>
            <person name="Larimer F."/>
            <person name="Land M."/>
            <person name="Hauser L."/>
            <person name="Kyrpides N."/>
            <person name="Mikhailova N."/>
            <person name="Janssen P.H."/>
            <person name="Kuske C.R."/>
            <person name="Richardson P."/>
        </authorList>
    </citation>
    <scope>NUCLEOTIDE SEQUENCE</scope>
    <source>
        <strain evidence="7">Ellin6076</strain>
    </source>
</reference>
<dbReference type="GO" id="GO:0016787">
    <property type="term" value="F:hydrolase activity"/>
    <property type="evidence" value="ECO:0007669"/>
    <property type="project" value="UniProtKB-KW"/>
</dbReference>
<feature type="transmembrane region" description="Helical" evidence="6">
    <location>
        <begin position="205"/>
        <end position="228"/>
    </location>
</feature>
<dbReference type="PANTHER" id="PTHR30213:SF1">
    <property type="entry name" value="INNER MEMBRANE PROTEIN YHJD"/>
    <property type="match status" value="1"/>
</dbReference>
<dbReference type="AlphaFoldDB" id="Q01UE5"/>
<evidence type="ECO:0000256" key="6">
    <source>
        <dbReference type="SAM" id="Phobius"/>
    </source>
</evidence>
<feature type="transmembrane region" description="Helical" evidence="6">
    <location>
        <begin position="93"/>
        <end position="116"/>
    </location>
</feature>
<dbReference type="NCBIfam" id="TIGR00765">
    <property type="entry name" value="yihY_not_rbn"/>
    <property type="match status" value="1"/>
</dbReference>
<dbReference type="GO" id="GO:0005886">
    <property type="term" value="C:plasma membrane"/>
    <property type="evidence" value="ECO:0007669"/>
    <property type="project" value="UniProtKB-SubCell"/>
</dbReference>
<dbReference type="Pfam" id="PF03631">
    <property type="entry name" value="Virul_fac_BrkB"/>
    <property type="match status" value="1"/>
</dbReference>